<proteinExistence type="predicted"/>
<dbReference type="HOGENOM" id="CLU_1841814_0_0_3"/>
<evidence type="ECO:0000313" key="3">
    <source>
        <dbReference type="Proteomes" id="UP000010483"/>
    </source>
</evidence>
<gene>
    <name evidence="2" type="ordered locus">Cyast_2009</name>
</gene>
<dbReference type="BioCyc" id="CSTA292563:G1353-2016-MONOMER"/>
<evidence type="ECO:0000256" key="1">
    <source>
        <dbReference type="SAM" id="MobiDB-lite"/>
    </source>
</evidence>
<reference evidence="3" key="1">
    <citation type="journal article" date="2013" name="Proc. Natl. Acad. Sci. U.S.A.">
        <title>Improving the coverage of the cyanobacterial phylum using diversity-driven genome sequencing.</title>
        <authorList>
            <person name="Shih P.M."/>
            <person name="Wu D."/>
            <person name="Latifi A."/>
            <person name="Axen S.D."/>
            <person name="Fewer D.P."/>
            <person name="Talla E."/>
            <person name="Calteau A."/>
            <person name="Cai F."/>
            <person name="Tandeau de Marsac N."/>
            <person name="Rippka R."/>
            <person name="Herdman M."/>
            <person name="Sivonen K."/>
            <person name="Coursin T."/>
            <person name="Laurent T."/>
            <person name="Goodwin L."/>
            <person name="Nolan M."/>
            <person name="Davenport K.W."/>
            <person name="Han C.S."/>
            <person name="Rubin E.M."/>
            <person name="Eisen J.A."/>
            <person name="Woyke T."/>
            <person name="Gugger M."/>
            <person name="Kerfeld C.A."/>
        </authorList>
    </citation>
    <scope>NUCLEOTIDE SEQUENCE [LARGE SCALE GENOMIC DNA]</scope>
    <source>
        <strain evidence="3">ATCC 29140 / PCC 7202</strain>
    </source>
</reference>
<dbReference type="KEGG" id="csn:Cyast_2009"/>
<evidence type="ECO:0000313" key="2">
    <source>
        <dbReference type="EMBL" id="AFZ47962.1"/>
    </source>
</evidence>
<feature type="region of interest" description="Disordered" evidence="1">
    <location>
        <begin position="35"/>
        <end position="100"/>
    </location>
</feature>
<dbReference type="PROSITE" id="PS51257">
    <property type="entry name" value="PROKAR_LIPOPROTEIN"/>
    <property type="match status" value="1"/>
</dbReference>
<dbReference type="STRING" id="292563.Cyast_2009"/>
<protein>
    <recommendedName>
        <fullName evidence="4">Lipoprotein</fullName>
    </recommendedName>
</protein>
<dbReference type="eggNOG" id="ENOG50346U3">
    <property type="taxonomic scope" value="Bacteria"/>
</dbReference>
<sequence>MKKTILILSILSFALVGCDRDTLDGLNLRINADIRSDYDREEQTTDNPSNPSNNTSENSNNSTSNTNPNNTTSTVINDSDSAMPFNPIANCSPSDITRRTNEEFYGSRGQVKSIDSKNQEEVNAWKEIHNRIEAECRGN</sequence>
<dbReference type="Proteomes" id="UP000010483">
    <property type="component" value="Chromosome"/>
</dbReference>
<dbReference type="AlphaFoldDB" id="K9YND1"/>
<accession>K9YND1</accession>
<dbReference type="EMBL" id="CP003940">
    <property type="protein sequence ID" value="AFZ47962.1"/>
    <property type="molecule type" value="Genomic_DNA"/>
</dbReference>
<feature type="compositionally biased region" description="Low complexity" evidence="1">
    <location>
        <begin position="45"/>
        <end position="74"/>
    </location>
</feature>
<evidence type="ECO:0008006" key="4">
    <source>
        <dbReference type="Google" id="ProtNLM"/>
    </source>
</evidence>
<keyword evidence="3" id="KW-1185">Reference proteome</keyword>
<name>K9YND1_CYASC</name>
<organism evidence="2 3">
    <name type="scientific">Cyanobacterium stanieri (strain ATCC 29140 / PCC 7202)</name>
    <dbReference type="NCBI Taxonomy" id="292563"/>
    <lineage>
        <taxon>Bacteria</taxon>
        <taxon>Bacillati</taxon>
        <taxon>Cyanobacteriota</taxon>
        <taxon>Cyanophyceae</taxon>
        <taxon>Oscillatoriophycideae</taxon>
        <taxon>Chroococcales</taxon>
        <taxon>Geminocystaceae</taxon>
        <taxon>Cyanobacterium</taxon>
    </lineage>
</organism>